<dbReference type="GeneID" id="77344946"/>
<protein>
    <submittedName>
        <fullName evidence="1">Uncharacterized protein</fullName>
    </submittedName>
</protein>
<comment type="caution">
    <text evidence="1">The sequence shown here is derived from an EMBL/GenBank/DDBJ whole genome shotgun (WGS) entry which is preliminary data.</text>
</comment>
<dbReference type="AlphaFoldDB" id="A0A7V7THU7"/>
<accession>A0A7V7THU7</accession>
<dbReference type="EMBL" id="VZPX01000034">
    <property type="protein sequence ID" value="KAB0478826.1"/>
    <property type="molecule type" value="Genomic_DNA"/>
</dbReference>
<gene>
    <name evidence="1" type="ORF">F7Q91_15755</name>
</gene>
<sequence length="86" mass="9832">MKPTIDLAQFLSQSLKIERAFLNDCMSMIANKETLVSLHMYADELALYINIDAEHIVSQLQDFSCVYIGNPLKHICIKDYQPEPSL</sequence>
<dbReference type="Proteomes" id="UP000423756">
    <property type="component" value="Unassembled WGS sequence"/>
</dbReference>
<dbReference type="RefSeq" id="WP_137408103.1">
    <property type="nucleotide sequence ID" value="NZ_AP025469.1"/>
</dbReference>
<name>A0A7V7THU7_9VIBR</name>
<evidence type="ECO:0000313" key="1">
    <source>
        <dbReference type="EMBL" id="KAB0478826.1"/>
    </source>
</evidence>
<proteinExistence type="predicted"/>
<reference evidence="1 2" key="1">
    <citation type="submission" date="2019-09" db="EMBL/GenBank/DDBJ databases">
        <title>Draft genome sequences of 48 bacterial type strains from the CCUG.</title>
        <authorList>
            <person name="Tunovic T."/>
            <person name="Pineiro-Iglesias B."/>
            <person name="Unosson C."/>
            <person name="Inganas E."/>
            <person name="Ohlen M."/>
            <person name="Cardew S."/>
            <person name="Jensie-Markopoulos S."/>
            <person name="Salva-Serra F."/>
            <person name="Jaen-Luchoro D."/>
            <person name="Karlsson R."/>
            <person name="Svensson-Stadler L."/>
            <person name="Chun J."/>
            <person name="Moore E."/>
        </authorList>
    </citation>
    <scope>NUCLEOTIDE SEQUENCE [LARGE SCALE GENOMIC DNA]</scope>
    <source>
        <strain evidence="1 2">CCUG 48643</strain>
    </source>
</reference>
<evidence type="ECO:0000313" key="2">
    <source>
        <dbReference type="Proteomes" id="UP000423756"/>
    </source>
</evidence>
<organism evidence="1 2">
    <name type="scientific">Vibrio chagasii</name>
    <dbReference type="NCBI Taxonomy" id="170679"/>
    <lineage>
        <taxon>Bacteria</taxon>
        <taxon>Pseudomonadati</taxon>
        <taxon>Pseudomonadota</taxon>
        <taxon>Gammaproteobacteria</taxon>
        <taxon>Vibrionales</taxon>
        <taxon>Vibrionaceae</taxon>
        <taxon>Vibrio</taxon>
    </lineage>
</organism>